<dbReference type="OrthoDB" id="8083459at2"/>
<evidence type="ECO:0000313" key="2">
    <source>
        <dbReference type="Proteomes" id="UP000094412"/>
    </source>
</evidence>
<name>A0A1C2E0W2_9HYPH</name>
<dbReference type="AlphaFoldDB" id="A0A1C2E0W2"/>
<dbReference type="Gene3D" id="1.10.287.1700">
    <property type="match status" value="1"/>
</dbReference>
<dbReference type="RefSeq" id="WP_065997499.1">
    <property type="nucleotide sequence ID" value="NZ_MDEO01000029.1"/>
</dbReference>
<sequence>MIAQLRKLRQRREDHARDIVSAHRVGVDEARQDVEMASQMLAEHMRRAIDEQNAAVSGLANRVVKAAELHLAQSRYEASFAKAGQIKARGETATLVQREREAGLAAARHRYLQSRKALMKLEKLADQLDKRAAVRRAAEAELLDEDRMPRANNDVR</sequence>
<evidence type="ECO:0008006" key="3">
    <source>
        <dbReference type="Google" id="ProtNLM"/>
    </source>
</evidence>
<dbReference type="EMBL" id="MDEO01000029">
    <property type="protein sequence ID" value="OCX20641.1"/>
    <property type="molecule type" value="Genomic_DNA"/>
</dbReference>
<protein>
    <recommendedName>
        <fullName evidence="3">Type III secretion protein</fullName>
    </recommendedName>
</protein>
<proteinExistence type="predicted"/>
<dbReference type="STRING" id="1566387.QV13_08120"/>
<reference evidence="1 2" key="1">
    <citation type="submission" date="2016-08" db="EMBL/GenBank/DDBJ databases">
        <title>Whole genome sequence of Mesorhizobium sp. strain UASWS1009 isolated from industrial sewage.</title>
        <authorList>
            <person name="Crovadore J."/>
            <person name="Calmin G."/>
            <person name="Chablais R."/>
            <person name="Cochard B."/>
            <person name="Lefort F."/>
        </authorList>
    </citation>
    <scope>NUCLEOTIDE SEQUENCE [LARGE SCALE GENOMIC DNA]</scope>
    <source>
        <strain evidence="1 2">UASWS1009</strain>
    </source>
</reference>
<dbReference type="Proteomes" id="UP000094412">
    <property type="component" value="Unassembled WGS sequence"/>
</dbReference>
<keyword evidence="2" id="KW-1185">Reference proteome</keyword>
<evidence type="ECO:0000313" key="1">
    <source>
        <dbReference type="EMBL" id="OCX20641.1"/>
    </source>
</evidence>
<organism evidence="1 2">
    <name type="scientific">Mesorhizobium hungaricum</name>
    <dbReference type="NCBI Taxonomy" id="1566387"/>
    <lineage>
        <taxon>Bacteria</taxon>
        <taxon>Pseudomonadati</taxon>
        <taxon>Pseudomonadota</taxon>
        <taxon>Alphaproteobacteria</taxon>
        <taxon>Hyphomicrobiales</taxon>
        <taxon>Phyllobacteriaceae</taxon>
        <taxon>Mesorhizobium</taxon>
    </lineage>
</organism>
<comment type="caution">
    <text evidence="1">The sequence shown here is derived from an EMBL/GenBank/DDBJ whole genome shotgun (WGS) entry which is preliminary data.</text>
</comment>
<dbReference type="InterPro" id="IPR053716">
    <property type="entry name" value="Flag_assembly_chemotaxis_eff"/>
</dbReference>
<accession>A0A1C2E0W2</accession>
<gene>
    <name evidence="1" type="ORF">QV13_08120</name>
</gene>